<evidence type="ECO:0000313" key="3">
    <source>
        <dbReference type="Proteomes" id="UP000596977"/>
    </source>
</evidence>
<proteinExistence type="predicted"/>
<dbReference type="Proteomes" id="UP000596977">
    <property type="component" value="Unassembled WGS sequence"/>
</dbReference>
<protein>
    <submittedName>
        <fullName evidence="2">Uncharacterized protein</fullName>
    </submittedName>
</protein>
<comment type="caution">
    <text evidence="2">The sequence shown here is derived from an EMBL/GenBank/DDBJ whole genome shotgun (WGS) entry which is preliminary data.</text>
</comment>
<feature type="region of interest" description="Disordered" evidence="1">
    <location>
        <begin position="1"/>
        <end position="30"/>
    </location>
</feature>
<name>A0A916RN13_9HYPH</name>
<dbReference type="AlphaFoldDB" id="A0A916RN13"/>
<gene>
    <name evidence="2" type="ORF">GCM10011499_35800</name>
</gene>
<organism evidence="2 3">
    <name type="scientific">Pelagibacterium lentulum</name>
    <dbReference type="NCBI Taxonomy" id="2029865"/>
    <lineage>
        <taxon>Bacteria</taxon>
        <taxon>Pseudomonadati</taxon>
        <taxon>Pseudomonadota</taxon>
        <taxon>Alphaproteobacteria</taxon>
        <taxon>Hyphomicrobiales</taxon>
        <taxon>Devosiaceae</taxon>
        <taxon>Pelagibacterium</taxon>
    </lineage>
</organism>
<evidence type="ECO:0000313" key="2">
    <source>
        <dbReference type="EMBL" id="GGA62286.1"/>
    </source>
</evidence>
<keyword evidence="3" id="KW-1185">Reference proteome</keyword>
<feature type="compositionally biased region" description="Polar residues" evidence="1">
    <location>
        <begin position="1"/>
        <end position="13"/>
    </location>
</feature>
<reference evidence="2 3" key="1">
    <citation type="journal article" date="2014" name="Int. J. Syst. Evol. Microbiol.">
        <title>Complete genome sequence of Corynebacterium casei LMG S-19264T (=DSM 44701T), isolated from a smear-ripened cheese.</title>
        <authorList>
            <consortium name="US DOE Joint Genome Institute (JGI-PGF)"/>
            <person name="Walter F."/>
            <person name="Albersmeier A."/>
            <person name="Kalinowski J."/>
            <person name="Ruckert C."/>
        </authorList>
    </citation>
    <scope>NUCLEOTIDE SEQUENCE [LARGE SCALE GENOMIC DNA]</scope>
    <source>
        <strain evidence="2 3">CGMCC 1.15896</strain>
    </source>
</reference>
<dbReference type="EMBL" id="BMKB01000008">
    <property type="protein sequence ID" value="GGA62286.1"/>
    <property type="molecule type" value="Genomic_DNA"/>
</dbReference>
<evidence type="ECO:0000256" key="1">
    <source>
        <dbReference type="SAM" id="MobiDB-lite"/>
    </source>
</evidence>
<sequence>MPNVGLSDTTARIGQSAPGPEIDGSVSSQYSRLSSRRKELCGRQLLDRIIGCVIKGVQDDARASVD</sequence>
<accession>A0A916RN13</accession>